<dbReference type="Proteomes" id="UP001469553">
    <property type="component" value="Unassembled WGS sequence"/>
</dbReference>
<evidence type="ECO:0000313" key="3">
    <source>
        <dbReference type="Proteomes" id="UP001469553"/>
    </source>
</evidence>
<protein>
    <submittedName>
        <fullName evidence="2">Uncharacterized protein</fullName>
    </submittedName>
</protein>
<reference evidence="2 3" key="1">
    <citation type="submission" date="2021-06" db="EMBL/GenBank/DDBJ databases">
        <authorList>
            <person name="Palmer J.M."/>
        </authorList>
    </citation>
    <scope>NUCLEOTIDE SEQUENCE [LARGE SCALE GENOMIC DNA]</scope>
    <source>
        <strain evidence="2 3">AS_MEX2019</strain>
        <tissue evidence="2">Muscle</tissue>
    </source>
</reference>
<sequence length="175" mass="20123">MKACYFSRQSHGSTARTQEVGLVHTQGLWRCYCECYIYRGHQRIPLGRGQEPATWGRQGGMKARGRGMQSTSFFYVLIYSVLTFPLTLLLFLLKIKNTVSCFSSRSSVFEHNAPHGEEGLVQKANTNSFRFCGSVNDFSIFSLHDYIYIHFIPYGHLKTVIPKAFRLLFLLVFFK</sequence>
<evidence type="ECO:0000256" key="1">
    <source>
        <dbReference type="SAM" id="Phobius"/>
    </source>
</evidence>
<feature type="transmembrane region" description="Helical" evidence="1">
    <location>
        <begin position="72"/>
        <end position="93"/>
    </location>
</feature>
<keyword evidence="3" id="KW-1185">Reference proteome</keyword>
<keyword evidence="1" id="KW-0472">Membrane</keyword>
<dbReference type="EMBL" id="JAHRIP010075336">
    <property type="protein sequence ID" value="MEQ2309841.1"/>
    <property type="molecule type" value="Genomic_DNA"/>
</dbReference>
<proteinExistence type="predicted"/>
<keyword evidence="1" id="KW-0812">Transmembrane</keyword>
<gene>
    <name evidence="2" type="ORF">AMECASPLE_002709</name>
</gene>
<accession>A0ABV0ZWH0</accession>
<evidence type="ECO:0000313" key="2">
    <source>
        <dbReference type="EMBL" id="MEQ2309841.1"/>
    </source>
</evidence>
<comment type="caution">
    <text evidence="2">The sequence shown here is derived from an EMBL/GenBank/DDBJ whole genome shotgun (WGS) entry which is preliminary data.</text>
</comment>
<keyword evidence="1" id="KW-1133">Transmembrane helix</keyword>
<name>A0ABV0ZWH0_9TELE</name>
<organism evidence="2 3">
    <name type="scientific">Ameca splendens</name>
    <dbReference type="NCBI Taxonomy" id="208324"/>
    <lineage>
        <taxon>Eukaryota</taxon>
        <taxon>Metazoa</taxon>
        <taxon>Chordata</taxon>
        <taxon>Craniata</taxon>
        <taxon>Vertebrata</taxon>
        <taxon>Euteleostomi</taxon>
        <taxon>Actinopterygii</taxon>
        <taxon>Neopterygii</taxon>
        <taxon>Teleostei</taxon>
        <taxon>Neoteleostei</taxon>
        <taxon>Acanthomorphata</taxon>
        <taxon>Ovalentaria</taxon>
        <taxon>Atherinomorphae</taxon>
        <taxon>Cyprinodontiformes</taxon>
        <taxon>Goodeidae</taxon>
        <taxon>Ameca</taxon>
    </lineage>
</organism>